<evidence type="ECO:0000313" key="10">
    <source>
        <dbReference type="Proteomes" id="UP000315440"/>
    </source>
</evidence>
<evidence type="ECO:0000256" key="5">
    <source>
        <dbReference type="ARBA" id="ARBA00022989"/>
    </source>
</evidence>
<dbReference type="PANTHER" id="PTHR30151:SF41">
    <property type="entry name" value="ABC TRANSPORTER PERMEASE PROTEIN"/>
    <property type="match status" value="1"/>
</dbReference>
<evidence type="ECO:0000256" key="1">
    <source>
        <dbReference type="ARBA" id="ARBA00004651"/>
    </source>
</evidence>
<gene>
    <name evidence="9" type="primary">ssuC</name>
    <name evidence="9" type="ORF">Mal64_38600</name>
</gene>
<proteinExistence type="inferred from homology"/>
<feature type="transmembrane region" description="Helical" evidence="7">
    <location>
        <begin position="102"/>
        <end position="123"/>
    </location>
</feature>
<dbReference type="InterPro" id="IPR035906">
    <property type="entry name" value="MetI-like_sf"/>
</dbReference>
<feature type="transmembrane region" description="Helical" evidence="7">
    <location>
        <begin position="129"/>
        <end position="150"/>
    </location>
</feature>
<dbReference type="PROSITE" id="PS50928">
    <property type="entry name" value="ABC_TM1"/>
    <property type="match status" value="1"/>
</dbReference>
<keyword evidence="5 7" id="KW-1133">Transmembrane helix</keyword>
<dbReference type="GO" id="GO:0055085">
    <property type="term" value="P:transmembrane transport"/>
    <property type="evidence" value="ECO:0007669"/>
    <property type="project" value="InterPro"/>
</dbReference>
<sequence length="260" mass="27644">MQPDRRQSRRRWLFRLIAPLVVAAVVLGAWEAIVRVRDVPTYIAPAPSVVAQTIVAEWPGLSAAWRVTLGTTLAALALAVAMGVVLAVLFSASPLLELSLAPYAVVLQVTPLVAIAPLLLLWIERTDLVLLACATIVAFFPILASTTAGLKSADPGLRDLFDLYGASRWQRLRLLLAPSATPYFLAGLKTAVNLSLVGAVVAEFVTGAAGAQSGLASAVFEGQFRLDTPKMFAALGLISLTGVGLYYATHLLGVFLLRNR</sequence>
<keyword evidence="6 7" id="KW-0472">Membrane</keyword>
<comment type="similarity">
    <text evidence="7">Belongs to the binding-protein-dependent transport system permease family.</text>
</comment>
<evidence type="ECO:0000259" key="8">
    <source>
        <dbReference type="PROSITE" id="PS50928"/>
    </source>
</evidence>
<dbReference type="PANTHER" id="PTHR30151">
    <property type="entry name" value="ALKANE SULFONATE ABC TRANSPORTER-RELATED, MEMBRANE SUBUNIT"/>
    <property type="match status" value="1"/>
</dbReference>
<feature type="transmembrane region" description="Helical" evidence="7">
    <location>
        <begin position="67"/>
        <end position="90"/>
    </location>
</feature>
<reference evidence="9 10" key="1">
    <citation type="submission" date="2019-02" db="EMBL/GenBank/DDBJ databases">
        <title>Deep-cultivation of Planctomycetes and their phenomic and genomic characterization uncovers novel biology.</title>
        <authorList>
            <person name="Wiegand S."/>
            <person name="Jogler M."/>
            <person name="Boedeker C."/>
            <person name="Pinto D."/>
            <person name="Vollmers J."/>
            <person name="Rivas-Marin E."/>
            <person name="Kohn T."/>
            <person name="Peeters S.H."/>
            <person name="Heuer A."/>
            <person name="Rast P."/>
            <person name="Oberbeckmann S."/>
            <person name="Bunk B."/>
            <person name="Jeske O."/>
            <person name="Meyerdierks A."/>
            <person name="Storesund J.E."/>
            <person name="Kallscheuer N."/>
            <person name="Luecker S."/>
            <person name="Lage O.M."/>
            <person name="Pohl T."/>
            <person name="Merkel B.J."/>
            <person name="Hornburger P."/>
            <person name="Mueller R.-W."/>
            <person name="Bruemmer F."/>
            <person name="Labrenz M."/>
            <person name="Spormann A.M."/>
            <person name="Op Den Camp H."/>
            <person name="Overmann J."/>
            <person name="Amann R."/>
            <person name="Jetten M.S.M."/>
            <person name="Mascher T."/>
            <person name="Medema M.H."/>
            <person name="Devos D.P."/>
            <person name="Kaster A.-K."/>
            <person name="Ovreas L."/>
            <person name="Rohde M."/>
            <person name="Galperin M.Y."/>
            <person name="Jogler C."/>
        </authorList>
    </citation>
    <scope>NUCLEOTIDE SEQUENCE [LARGE SCALE GENOMIC DNA]</scope>
    <source>
        <strain evidence="9 10">Mal64</strain>
    </source>
</reference>
<keyword evidence="2 7" id="KW-0813">Transport</keyword>
<organism evidence="9 10">
    <name type="scientific">Pseudobythopirellula maris</name>
    <dbReference type="NCBI Taxonomy" id="2527991"/>
    <lineage>
        <taxon>Bacteria</taxon>
        <taxon>Pseudomonadati</taxon>
        <taxon>Planctomycetota</taxon>
        <taxon>Planctomycetia</taxon>
        <taxon>Pirellulales</taxon>
        <taxon>Lacipirellulaceae</taxon>
        <taxon>Pseudobythopirellula</taxon>
    </lineage>
</organism>
<dbReference type="CDD" id="cd06261">
    <property type="entry name" value="TM_PBP2"/>
    <property type="match status" value="1"/>
</dbReference>
<dbReference type="SUPFAM" id="SSF161098">
    <property type="entry name" value="MetI-like"/>
    <property type="match status" value="1"/>
</dbReference>
<keyword evidence="10" id="KW-1185">Reference proteome</keyword>
<dbReference type="Gene3D" id="1.10.3720.10">
    <property type="entry name" value="MetI-like"/>
    <property type="match status" value="1"/>
</dbReference>
<evidence type="ECO:0000256" key="3">
    <source>
        <dbReference type="ARBA" id="ARBA00022475"/>
    </source>
</evidence>
<evidence type="ECO:0000256" key="6">
    <source>
        <dbReference type="ARBA" id="ARBA00023136"/>
    </source>
</evidence>
<comment type="subcellular location">
    <subcellularLocation>
        <location evidence="1 7">Cell membrane</location>
        <topology evidence="1 7">Multi-pass membrane protein</topology>
    </subcellularLocation>
</comment>
<feature type="transmembrane region" description="Helical" evidence="7">
    <location>
        <begin position="232"/>
        <end position="257"/>
    </location>
</feature>
<name>A0A5C5ZGR8_9BACT</name>
<accession>A0A5C5ZGR8</accession>
<dbReference type="Pfam" id="PF00528">
    <property type="entry name" value="BPD_transp_1"/>
    <property type="match status" value="1"/>
</dbReference>
<evidence type="ECO:0000256" key="7">
    <source>
        <dbReference type="RuleBase" id="RU363032"/>
    </source>
</evidence>
<keyword evidence="3" id="KW-1003">Cell membrane</keyword>
<dbReference type="GO" id="GO:0005886">
    <property type="term" value="C:plasma membrane"/>
    <property type="evidence" value="ECO:0007669"/>
    <property type="project" value="UniProtKB-SubCell"/>
</dbReference>
<feature type="domain" description="ABC transmembrane type-1" evidence="8">
    <location>
        <begin position="65"/>
        <end position="256"/>
    </location>
</feature>
<dbReference type="AlphaFoldDB" id="A0A5C5ZGR8"/>
<comment type="caution">
    <text evidence="9">The sequence shown here is derived from an EMBL/GenBank/DDBJ whole genome shotgun (WGS) entry which is preliminary data.</text>
</comment>
<dbReference type="Proteomes" id="UP000315440">
    <property type="component" value="Unassembled WGS sequence"/>
</dbReference>
<evidence type="ECO:0000313" key="9">
    <source>
        <dbReference type="EMBL" id="TWT86320.1"/>
    </source>
</evidence>
<feature type="transmembrane region" description="Helical" evidence="7">
    <location>
        <begin position="12"/>
        <end position="30"/>
    </location>
</feature>
<dbReference type="EMBL" id="SJPQ01000005">
    <property type="protein sequence ID" value="TWT86320.1"/>
    <property type="molecule type" value="Genomic_DNA"/>
</dbReference>
<protein>
    <submittedName>
        <fullName evidence="9">Putative aliphatic sulfonates transport permease protein SsuC</fullName>
    </submittedName>
</protein>
<dbReference type="RefSeq" id="WP_146403355.1">
    <property type="nucleotide sequence ID" value="NZ_SJPQ01000005.1"/>
</dbReference>
<evidence type="ECO:0000256" key="2">
    <source>
        <dbReference type="ARBA" id="ARBA00022448"/>
    </source>
</evidence>
<keyword evidence="4 7" id="KW-0812">Transmembrane</keyword>
<dbReference type="OrthoDB" id="9804353at2"/>
<evidence type="ECO:0000256" key="4">
    <source>
        <dbReference type="ARBA" id="ARBA00022692"/>
    </source>
</evidence>
<dbReference type="InterPro" id="IPR000515">
    <property type="entry name" value="MetI-like"/>
</dbReference>